<dbReference type="InterPro" id="IPR058888">
    <property type="entry name" value="LLG1-like"/>
</dbReference>
<reference evidence="3 4" key="1">
    <citation type="submission" date="2019-09" db="EMBL/GenBank/DDBJ databases">
        <title>A chromosome-level genome assembly of the Chinese tupelo Nyssa sinensis.</title>
        <authorList>
            <person name="Yang X."/>
            <person name="Kang M."/>
            <person name="Yang Y."/>
            <person name="Xiong H."/>
            <person name="Wang M."/>
            <person name="Zhang Z."/>
            <person name="Wang Z."/>
            <person name="Wu H."/>
            <person name="Ma T."/>
            <person name="Liu J."/>
            <person name="Xi Z."/>
        </authorList>
    </citation>
    <scope>NUCLEOTIDE SEQUENCE [LARGE SCALE GENOMIC DNA]</scope>
    <source>
        <strain evidence="3">J267</strain>
        <tissue evidence="3">Leaf</tissue>
    </source>
</reference>
<evidence type="ECO:0000256" key="1">
    <source>
        <dbReference type="SAM" id="SignalP"/>
    </source>
</evidence>
<evidence type="ECO:0000259" key="2">
    <source>
        <dbReference type="Pfam" id="PF26578"/>
    </source>
</evidence>
<evidence type="ECO:0000313" key="3">
    <source>
        <dbReference type="EMBL" id="KAA8526389.1"/>
    </source>
</evidence>
<sequence length="167" mass="18609">MVSDRYFSLILFFLLTGLASSSLISYDIYEFHGSTGRTILQAKADCSVNFETLNYTILTTQCKGPQYPAKLCCDAFKQFACPYTEQLNDRQNNCAETMFSYINLYGKYPPGLFANMCKEGKEGLACSGNETESAKDSVDKSGALVKCTQSPFLILTSSFLMLLFNLF</sequence>
<protein>
    <recommendedName>
        <fullName evidence="2">GPI-anchored protein LLG1-like domain-containing protein</fullName>
    </recommendedName>
</protein>
<dbReference type="PANTHER" id="PTHR31533:SF35">
    <property type="entry name" value="GPI-ANCHORED PROTEIN LLG2-RELATED"/>
    <property type="match status" value="1"/>
</dbReference>
<accession>A0A5J5A7X1</accession>
<keyword evidence="4" id="KW-1185">Reference proteome</keyword>
<evidence type="ECO:0000313" key="4">
    <source>
        <dbReference type="Proteomes" id="UP000325577"/>
    </source>
</evidence>
<feature type="chain" id="PRO_5023933525" description="GPI-anchored protein LLG1-like domain-containing protein" evidence="1">
    <location>
        <begin position="22"/>
        <end position="167"/>
    </location>
</feature>
<dbReference type="EMBL" id="CM018046">
    <property type="protein sequence ID" value="KAA8526389.1"/>
    <property type="molecule type" value="Genomic_DNA"/>
</dbReference>
<feature type="domain" description="GPI-anchored protein LLG1-like" evidence="2">
    <location>
        <begin position="48"/>
        <end position="124"/>
    </location>
</feature>
<dbReference type="OrthoDB" id="585255at2759"/>
<proteinExistence type="predicted"/>
<dbReference type="Proteomes" id="UP000325577">
    <property type="component" value="Linkage Group LG3"/>
</dbReference>
<name>A0A5J5A7X1_9ASTE</name>
<dbReference type="PANTHER" id="PTHR31533">
    <property type="entry name" value="GPI-ANCHORED PROTEIN LLG1-RELATED-RELATED"/>
    <property type="match status" value="1"/>
</dbReference>
<feature type="signal peptide" evidence="1">
    <location>
        <begin position="1"/>
        <end position="21"/>
    </location>
</feature>
<dbReference type="InterPro" id="IPR039307">
    <property type="entry name" value="LORELEI-like"/>
</dbReference>
<gene>
    <name evidence="3" type="ORF">F0562_008408</name>
</gene>
<dbReference type="Pfam" id="PF26578">
    <property type="entry name" value="LLG1"/>
    <property type="match status" value="1"/>
</dbReference>
<keyword evidence="1" id="KW-0732">Signal</keyword>
<organism evidence="3 4">
    <name type="scientific">Nyssa sinensis</name>
    <dbReference type="NCBI Taxonomy" id="561372"/>
    <lineage>
        <taxon>Eukaryota</taxon>
        <taxon>Viridiplantae</taxon>
        <taxon>Streptophyta</taxon>
        <taxon>Embryophyta</taxon>
        <taxon>Tracheophyta</taxon>
        <taxon>Spermatophyta</taxon>
        <taxon>Magnoliopsida</taxon>
        <taxon>eudicotyledons</taxon>
        <taxon>Gunneridae</taxon>
        <taxon>Pentapetalae</taxon>
        <taxon>asterids</taxon>
        <taxon>Cornales</taxon>
        <taxon>Nyssaceae</taxon>
        <taxon>Nyssa</taxon>
    </lineage>
</organism>
<dbReference type="AlphaFoldDB" id="A0A5J5A7X1"/>